<dbReference type="EMBL" id="CAJOAY010002266">
    <property type="protein sequence ID" value="CAF3936956.1"/>
    <property type="molecule type" value="Genomic_DNA"/>
</dbReference>
<proteinExistence type="predicted"/>
<accession>A0A819JNW5</accession>
<name>A0A819JNW5_9BILA</name>
<dbReference type="AlphaFoldDB" id="A0A819JNW5"/>
<reference evidence="1" key="1">
    <citation type="submission" date="2021-02" db="EMBL/GenBank/DDBJ databases">
        <authorList>
            <person name="Nowell W R."/>
        </authorList>
    </citation>
    <scope>NUCLEOTIDE SEQUENCE</scope>
</reference>
<dbReference type="Proteomes" id="UP000663881">
    <property type="component" value="Unassembled WGS sequence"/>
</dbReference>
<organism evidence="1 2">
    <name type="scientific">Adineta steineri</name>
    <dbReference type="NCBI Taxonomy" id="433720"/>
    <lineage>
        <taxon>Eukaryota</taxon>
        <taxon>Metazoa</taxon>
        <taxon>Spiralia</taxon>
        <taxon>Gnathifera</taxon>
        <taxon>Rotifera</taxon>
        <taxon>Eurotatoria</taxon>
        <taxon>Bdelloidea</taxon>
        <taxon>Adinetida</taxon>
        <taxon>Adinetidae</taxon>
        <taxon>Adineta</taxon>
    </lineage>
</organism>
<comment type="caution">
    <text evidence="1">The sequence shown here is derived from an EMBL/GenBank/DDBJ whole genome shotgun (WGS) entry which is preliminary data.</text>
</comment>
<evidence type="ECO:0000313" key="1">
    <source>
        <dbReference type="EMBL" id="CAF3936956.1"/>
    </source>
</evidence>
<gene>
    <name evidence="1" type="ORF">OKA104_LOCUS26155</name>
</gene>
<sequence length="187" mass="21860">MAEPQLDAIAPVQLPDEEPRILFLHLDVAIDLHRYLRFYKNISTIFDSKVALHNQLAIHDRLFTVVALLPDQVSNANLNFNPINVEPDTTFDYIYLLYKTDRIYVTLTIERSRYQEPAPSHSPSNNTLKKIIWIISKSLDRNVKYYEKRTRRSDENGNYALAALYKQLQLERNQLRIAAMQQLSDLI</sequence>
<protein>
    <submittedName>
        <fullName evidence="1">Uncharacterized protein</fullName>
    </submittedName>
</protein>
<evidence type="ECO:0000313" key="2">
    <source>
        <dbReference type="Proteomes" id="UP000663881"/>
    </source>
</evidence>